<name>A0A2W6PNH1_9HELI</name>
<dbReference type="OrthoDB" id="9817865at2"/>
<dbReference type="AlphaFoldDB" id="A0A2W6PNH1"/>
<sequence>MKKLIAIIVILVAGFFGSSFYIEGLNSKAHEEFKKIASDPKMWQELLIKQAENNRALREQMAGLLYYSSELFLEFEDYQKGFLSSNAKFSLMSKSQFHDKPTKLLEGNITYYNLPLSKRFKAVLKKEGIEKENQKLANAIKDENLLVFEGFKTFFDWEVRMTSADILLEEKREGSYSTREQHIEVKPTSLTLLLDGKNPMLLKSANADIPYINITENKKWENGENSNNKFLIEKLQITQNNAEPTPIFDNNFIEGDAKMFLKKLEFNNNDEYYQTNSYFKFQDIKSSAKTLIKDNKMSIDTKSSAELLNFKDTEKEVDIELKAPNLVFNIKDLDVEALNKVLNYQDFGALETMLNQTINANLEFSTKINKKDLDIKASMQAQKENLKVNATILSEGKFSELAVLPSYIKSDLESLDSMAKVDGKEYKLEVILDYNPKNDLFPDVKINGKSLSEYQGY</sequence>
<comment type="caution">
    <text evidence="1">The sequence shown here is derived from an EMBL/GenBank/DDBJ whole genome shotgun (WGS) entry which is preliminary data.</text>
</comment>
<proteinExistence type="predicted"/>
<keyword evidence="2" id="KW-1185">Reference proteome</keyword>
<dbReference type="RefSeq" id="WP_111229673.1">
    <property type="nucleotide sequence ID" value="NZ_NBIU01000010.1"/>
</dbReference>
<protein>
    <recommendedName>
        <fullName evidence="3">DUF945 domain-containing protein</fullName>
    </recommendedName>
</protein>
<accession>A0A2W6PNH1</accession>
<evidence type="ECO:0000313" key="1">
    <source>
        <dbReference type="EMBL" id="PZT48243.1"/>
    </source>
</evidence>
<organism evidence="1 2">
    <name type="scientific">Helicobacter valdiviensis</name>
    <dbReference type="NCBI Taxonomy" id="1458358"/>
    <lineage>
        <taxon>Bacteria</taxon>
        <taxon>Pseudomonadati</taxon>
        <taxon>Campylobacterota</taxon>
        <taxon>Epsilonproteobacteria</taxon>
        <taxon>Campylobacterales</taxon>
        <taxon>Helicobacteraceae</taxon>
        <taxon>Helicobacter</taxon>
    </lineage>
</organism>
<evidence type="ECO:0008006" key="3">
    <source>
        <dbReference type="Google" id="ProtNLM"/>
    </source>
</evidence>
<reference evidence="1 2" key="1">
    <citation type="submission" date="2017-03" db="EMBL/GenBank/DDBJ databases">
        <title>Genomic and clinical evidence uncovers the enterohepatic species Helicobacter valdiviensis as a potential human intestinal pathogen.</title>
        <authorList>
            <person name="Fresia P."/>
            <person name="Jara R."/>
            <person name="Sierra R."/>
            <person name="Ferres I."/>
            <person name="Greif G."/>
            <person name="Iraola G."/>
            <person name="Collado L."/>
        </authorList>
    </citation>
    <scope>NUCLEOTIDE SEQUENCE [LARGE SCALE GENOMIC DNA]</scope>
    <source>
        <strain evidence="1 2">WBE14</strain>
    </source>
</reference>
<dbReference type="Proteomes" id="UP000249746">
    <property type="component" value="Unassembled WGS sequence"/>
</dbReference>
<gene>
    <name evidence="1" type="ORF">B6S12_04765</name>
</gene>
<dbReference type="EMBL" id="NBIU01000010">
    <property type="protein sequence ID" value="PZT48243.1"/>
    <property type="molecule type" value="Genomic_DNA"/>
</dbReference>
<evidence type="ECO:0000313" key="2">
    <source>
        <dbReference type="Proteomes" id="UP000249746"/>
    </source>
</evidence>